<name>M6BV89_LEPBO</name>
<proteinExistence type="predicted"/>
<organism evidence="1 2">
    <name type="scientific">Leptospira borgpetersenii serovar Hardjo-bovis str. Sponselee</name>
    <dbReference type="NCBI Taxonomy" id="1303729"/>
    <lineage>
        <taxon>Bacteria</taxon>
        <taxon>Pseudomonadati</taxon>
        <taxon>Spirochaetota</taxon>
        <taxon>Spirochaetia</taxon>
        <taxon>Leptospirales</taxon>
        <taxon>Leptospiraceae</taxon>
        <taxon>Leptospira</taxon>
    </lineage>
</organism>
<dbReference type="EMBL" id="ANMU01000111">
    <property type="protein sequence ID" value="EMJ80303.1"/>
    <property type="molecule type" value="Genomic_DNA"/>
</dbReference>
<protein>
    <submittedName>
        <fullName evidence="1">Uncharacterized protein</fullName>
    </submittedName>
</protein>
<evidence type="ECO:0000313" key="2">
    <source>
        <dbReference type="Proteomes" id="UP000011873"/>
    </source>
</evidence>
<dbReference type="PATRIC" id="fig|1218567.3.peg.2841"/>
<accession>M6BV89</accession>
<comment type="caution">
    <text evidence="1">The sequence shown here is derived from an EMBL/GenBank/DDBJ whole genome shotgun (WGS) entry which is preliminary data.</text>
</comment>
<dbReference type="AlphaFoldDB" id="M6BV89"/>
<dbReference type="Proteomes" id="UP000011873">
    <property type="component" value="Unassembled WGS sequence"/>
</dbReference>
<sequence>MQVKSFVLVGTLGRMCVLDSYYFISTQLVDRFAGRSKYRIAFLACN</sequence>
<evidence type="ECO:0000313" key="1">
    <source>
        <dbReference type="EMBL" id="EMJ80303.1"/>
    </source>
</evidence>
<gene>
    <name evidence="1" type="ORF">LEP1GSC016_2109</name>
</gene>
<reference evidence="1 2" key="1">
    <citation type="submission" date="2013-01" db="EMBL/GenBank/DDBJ databases">
        <authorList>
            <person name="Harkins D.M."/>
            <person name="Durkin A.S."/>
            <person name="Brinkac L.M."/>
            <person name="Haft D.H."/>
            <person name="Selengut J.D."/>
            <person name="Sanka R."/>
            <person name="DePew J."/>
            <person name="Purushe J."/>
            <person name="Galloway R.L."/>
            <person name="Vinetz J.M."/>
            <person name="Sutton G.G."/>
            <person name="Nierman W.C."/>
            <person name="Fouts D.E."/>
        </authorList>
    </citation>
    <scope>NUCLEOTIDE SEQUENCE [LARGE SCALE GENOMIC DNA]</scope>
    <source>
        <strain evidence="1 2">Sponselee CDC</strain>
    </source>
</reference>